<feature type="region of interest" description="Disordered" evidence="2">
    <location>
        <begin position="119"/>
        <end position="158"/>
    </location>
</feature>
<feature type="region of interest" description="Disordered" evidence="2">
    <location>
        <begin position="386"/>
        <end position="410"/>
    </location>
</feature>
<proteinExistence type="predicted"/>
<dbReference type="PANTHER" id="PTHR34117">
    <property type="entry name" value="STYLE CELL-CYCLE INHIBITOR 1"/>
    <property type="match status" value="1"/>
</dbReference>
<feature type="compositionally biased region" description="Polar residues" evidence="2">
    <location>
        <begin position="195"/>
        <end position="212"/>
    </location>
</feature>
<feature type="region of interest" description="Disordered" evidence="2">
    <location>
        <begin position="182"/>
        <end position="244"/>
    </location>
</feature>
<reference evidence="3 4" key="1">
    <citation type="submission" date="2018-03" db="EMBL/GenBank/DDBJ databases">
        <authorList>
            <person name="Guldener U."/>
        </authorList>
    </citation>
    <scope>NUCLEOTIDE SEQUENCE [LARGE SCALE GENOMIC DNA]</scope>
    <source>
        <strain evidence="3 4">NBRC100155</strain>
    </source>
</reference>
<feature type="compositionally biased region" description="Low complexity" evidence="2">
    <location>
        <begin position="128"/>
        <end position="140"/>
    </location>
</feature>
<name>A0A5C3E2D0_9BASI</name>
<dbReference type="Proteomes" id="UP000324022">
    <property type="component" value="Unassembled WGS sequence"/>
</dbReference>
<feature type="compositionally biased region" description="Low complexity" evidence="2">
    <location>
        <begin position="14"/>
        <end position="26"/>
    </location>
</feature>
<evidence type="ECO:0000256" key="2">
    <source>
        <dbReference type="SAM" id="MobiDB-lite"/>
    </source>
</evidence>
<feature type="coiled-coil region" evidence="1">
    <location>
        <begin position="1036"/>
        <end position="1063"/>
    </location>
</feature>
<evidence type="ECO:0000313" key="3">
    <source>
        <dbReference type="EMBL" id="SPO24230.1"/>
    </source>
</evidence>
<feature type="coiled-coil region" evidence="1">
    <location>
        <begin position="298"/>
        <end position="332"/>
    </location>
</feature>
<feature type="region of interest" description="Disordered" evidence="2">
    <location>
        <begin position="1"/>
        <end position="101"/>
    </location>
</feature>
<feature type="compositionally biased region" description="Low complexity" evidence="2">
    <location>
        <begin position="59"/>
        <end position="77"/>
    </location>
</feature>
<dbReference type="AlphaFoldDB" id="A0A5C3E2D0"/>
<dbReference type="InterPro" id="IPR044688">
    <property type="entry name" value="SCI-1-like"/>
</dbReference>
<sequence length="1064" mass="114898">MAALPTVTSMAGIATSPSASPSTKPSLPKRSHRRSLIGESHPPLFFVPPLPGTPTFNGASSKMTASSSMMTLPTTSSHETAREKARVKRASTGVTFSTGGGGQMPYVAPLNIASKKNVRPSTSGALASPSSPMVTPTMPSKSRYRKSVDSPGSIVGIPSSRAAGVATRAEFVRGIGLDFGSPDSGFYPAMERTAETGSPSTQSSITPLGDSNLTEDDHSVSETSPSSVATSIPDKDKCAHSHDAVFSHPKRSLCETATTPKRKSLLLSSVPMGISRSHQECIDGSPRMFHREEAEGLFDSVRGLMADLRVEVEQKEEQKEGEKRETVSVEQQAMLGEDLRSWFVDPKRCQAVEGQEGEVDMPSIKVAVIPTSSGENTVDAALVSNKNQQREKLGVREATPAESGGGGGAAPGVRGLWGLLRAPSPAAVTRSPSVSSYSSTSSFIPRSTSPIAPNNASTSSLLSNSSFSLFSRKLITRSVSDTHTTSTSSSTNGDDNIPLRLSRRQVDEDKLADLIISCADARHVLKTESSPTKLKEVGLKLELGWREQLAEAQQLRSRLEVTQDTVEDLEDENKQLRSQLGTLSEQIVSREDDMRVLRDATRQQLKREREKIEVELELVKSEAKCTVMGLKRVWQEEKAFALGLGLLLRQSGRVVTVHDGMDGLEEDTLLSVPGFEAGRPPSILFDLAHDSDDPNLPTTPTTPSHLRRCAILQSFASSDDEPPLDQAYEDLFRCPAHRFPAASPSTLVDERVLVVGTDQRLMQALAQKLVGLGLSQVVLAMAVWSRDGSTAPTSPGRCRGVRSLTFNPSEEGAWGRLEDRVRRKLGDDERGGLDCVVYAFDQVDDVERLRDVVRLIEDQVRGVGTVDAGSDDDGMGGVVSTKQPMSVVNIVYDTSSEESNCSMTKLALIGLASDLAHQTTRTPRSSIRSVRLNTLLFPSSTTPINNTIGATLRLMDPCTTVQGCILHPGETQEQSPYCIGPPLCPALPALYSSPNITSPSQSSWSSLLTTRPGDKAKGAGEKWLRIHKRIADVELLDKLEHENQAIKQNLSILQKKLLLLEMRQ</sequence>
<dbReference type="OrthoDB" id="3366916at2759"/>
<keyword evidence="4" id="KW-1185">Reference proteome</keyword>
<feature type="coiled-coil region" evidence="1">
    <location>
        <begin position="552"/>
        <end position="622"/>
    </location>
</feature>
<evidence type="ECO:0000313" key="4">
    <source>
        <dbReference type="Proteomes" id="UP000324022"/>
    </source>
</evidence>
<keyword evidence="1" id="KW-0175">Coiled coil</keyword>
<protein>
    <submittedName>
        <fullName evidence="3">Uncharacterized protein</fullName>
    </submittedName>
</protein>
<evidence type="ECO:0000256" key="1">
    <source>
        <dbReference type="SAM" id="Coils"/>
    </source>
</evidence>
<feature type="region of interest" description="Disordered" evidence="2">
    <location>
        <begin position="427"/>
        <end position="458"/>
    </location>
</feature>
<feature type="compositionally biased region" description="Basic and acidic residues" evidence="2">
    <location>
        <begin position="233"/>
        <end position="244"/>
    </location>
</feature>
<organism evidence="3 4">
    <name type="scientific">Ustilago trichophora</name>
    <dbReference type="NCBI Taxonomy" id="86804"/>
    <lineage>
        <taxon>Eukaryota</taxon>
        <taxon>Fungi</taxon>
        <taxon>Dikarya</taxon>
        <taxon>Basidiomycota</taxon>
        <taxon>Ustilaginomycotina</taxon>
        <taxon>Ustilaginomycetes</taxon>
        <taxon>Ustilaginales</taxon>
        <taxon>Ustilaginaceae</taxon>
        <taxon>Ustilago</taxon>
    </lineage>
</organism>
<gene>
    <name evidence="3" type="ORF">UTRI_03498</name>
</gene>
<feature type="compositionally biased region" description="Low complexity" evidence="2">
    <location>
        <begin position="428"/>
        <end position="458"/>
    </location>
</feature>
<dbReference type="EMBL" id="OOIN01000007">
    <property type="protein sequence ID" value="SPO24230.1"/>
    <property type="molecule type" value="Genomic_DNA"/>
</dbReference>
<dbReference type="PANTHER" id="PTHR34117:SF1">
    <property type="entry name" value="STYLE CELL-CYCLE INHIBITOR 1"/>
    <property type="match status" value="1"/>
</dbReference>
<feature type="compositionally biased region" description="Polar residues" evidence="2">
    <location>
        <begin position="221"/>
        <end position="230"/>
    </location>
</feature>
<accession>A0A5C3E2D0</accession>